<dbReference type="Gene3D" id="3.30.420.10">
    <property type="entry name" value="Ribonuclease H-like superfamily/Ribonuclease H"/>
    <property type="match status" value="1"/>
</dbReference>
<dbReference type="AlphaFoldDB" id="A0AAV7JSU1"/>
<dbReference type="Proteomes" id="UP001165289">
    <property type="component" value="Unassembled WGS sequence"/>
</dbReference>
<reference evidence="1 2" key="1">
    <citation type="journal article" date="2023" name="BMC Biol.">
        <title>The compact genome of the sponge Oopsacas minuta (Hexactinellida) is lacking key metazoan core genes.</title>
        <authorList>
            <person name="Santini S."/>
            <person name="Schenkelaars Q."/>
            <person name="Jourda C."/>
            <person name="Duchesne M."/>
            <person name="Belahbib H."/>
            <person name="Rocher C."/>
            <person name="Selva M."/>
            <person name="Riesgo A."/>
            <person name="Vervoort M."/>
            <person name="Leys S.P."/>
            <person name="Kodjabachian L."/>
            <person name="Le Bivic A."/>
            <person name="Borchiellini C."/>
            <person name="Claverie J.M."/>
            <person name="Renard E."/>
        </authorList>
    </citation>
    <scope>NUCLEOTIDE SEQUENCE [LARGE SCALE GENOMIC DNA]</scope>
    <source>
        <strain evidence="1">SPO-2</strain>
    </source>
</reference>
<protein>
    <submittedName>
        <fullName evidence="1">Uncharacterized protein</fullName>
    </submittedName>
</protein>
<gene>
    <name evidence="1" type="ORF">LOD99_4823</name>
</gene>
<comment type="caution">
    <text evidence="1">The sequence shown here is derived from an EMBL/GenBank/DDBJ whole genome shotgun (WGS) entry which is preliminary data.</text>
</comment>
<evidence type="ECO:0000313" key="2">
    <source>
        <dbReference type="Proteomes" id="UP001165289"/>
    </source>
</evidence>
<dbReference type="InterPro" id="IPR036397">
    <property type="entry name" value="RNaseH_sf"/>
</dbReference>
<organism evidence="1 2">
    <name type="scientific">Oopsacas minuta</name>
    <dbReference type="NCBI Taxonomy" id="111878"/>
    <lineage>
        <taxon>Eukaryota</taxon>
        <taxon>Metazoa</taxon>
        <taxon>Porifera</taxon>
        <taxon>Hexactinellida</taxon>
        <taxon>Hexasterophora</taxon>
        <taxon>Lyssacinosida</taxon>
        <taxon>Leucopsacidae</taxon>
        <taxon>Oopsacas</taxon>
    </lineage>
</organism>
<name>A0AAV7JSU1_9METZ</name>
<proteinExistence type="predicted"/>
<dbReference type="GO" id="GO:0003676">
    <property type="term" value="F:nucleic acid binding"/>
    <property type="evidence" value="ECO:0007669"/>
    <property type="project" value="InterPro"/>
</dbReference>
<accession>A0AAV7JSU1</accession>
<evidence type="ECO:0000313" key="1">
    <source>
        <dbReference type="EMBL" id="KAI6651944.1"/>
    </source>
</evidence>
<keyword evidence="2" id="KW-1185">Reference proteome</keyword>
<dbReference type="EMBL" id="JAKMXF010000301">
    <property type="protein sequence ID" value="KAI6651944.1"/>
    <property type="molecule type" value="Genomic_DNA"/>
</dbReference>
<sequence length="130" mass="15320">MIYLIIKRSSIGKWSLSSIHGTLTSMFTSFKYYDLPVSRNRLELRKVQVRWVPLSLTFKQKEDRFKMCERNPEIYERVDPRRLFEIVAGDVTWIPLSPPIRKQDGKVWLKEGEVPPALCVSDIRAAKFLY</sequence>